<dbReference type="eggNOG" id="ENOG502R7IH">
    <property type="taxonomic scope" value="Eukaryota"/>
</dbReference>
<dbReference type="InterPro" id="IPR055918">
    <property type="entry name" value="DUF7495"/>
</dbReference>
<protein>
    <recommendedName>
        <fullName evidence="3">DUF7495 domain-containing protein</fullName>
    </recommendedName>
</protein>
<accession>K0R3E7</accession>
<sequence>MDQARPPPPEDLLDVGGSPAAAGDSAYSSPSRPLQLPRVGWGNGDDEAGESRGTDHESQPESTEIPPTSSCDDSLTHRSLSRTAEGDLMSIPEDVSVHGAWPDYYPDLLSSCYDYDANQKSYRYRRCSPQTFRNVFAILVIVIGAIVGANMRNSRRRHHNSTPSSSWVETDDNYLGGSQEDGPGEEPQEEEGVDLYQAIMDSFHPIMFDDSSEWDGTFFDAYEFCGRQFARVPCPYMAVSANANEATSFSIKVLTISQYCPMGPGHPPLGGVKVTSSASWAPLNSRATGGDDHNDWVALGEENMCQLYSRLHSNGVPPPDWQLPDKVVGRDDNVIIGRQIQIARHVMCCLETVDIGNHRSPEEPSEWMSSDPGYIRRPPSIEEVEAMKPVPIPSSQALQKEKVGNSP</sequence>
<feature type="region of interest" description="Disordered" evidence="1">
    <location>
        <begin position="1"/>
        <end position="75"/>
    </location>
</feature>
<name>K0R3E7_THAOC</name>
<evidence type="ECO:0000259" key="3">
    <source>
        <dbReference type="Pfam" id="PF24325"/>
    </source>
</evidence>
<keyword evidence="2" id="KW-0472">Membrane</keyword>
<feature type="region of interest" description="Disordered" evidence="1">
    <location>
        <begin position="154"/>
        <end position="190"/>
    </location>
</feature>
<evidence type="ECO:0000256" key="2">
    <source>
        <dbReference type="SAM" id="Phobius"/>
    </source>
</evidence>
<evidence type="ECO:0000313" key="4">
    <source>
        <dbReference type="EMBL" id="EJK46815.1"/>
    </source>
</evidence>
<keyword evidence="2" id="KW-0812">Transmembrane</keyword>
<dbReference type="EMBL" id="AGNL01047522">
    <property type="protein sequence ID" value="EJK46815.1"/>
    <property type="molecule type" value="Genomic_DNA"/>
</dbReference>
<organism evidence="4 5">
    <name type="scientific">Thalassiosira oceanica</name>
    <name type="common">Marine diatom</name>
    <dbReference type="NCBI Taxonomy" id="159749"/>
    <lineage>
        <taxon>Eukaryota</taxon>
        <taxon>Sar</taxon>
        <taxon>Stramenopiles</taxon>
        <taxon>Ochrophyta</taxon>
        <taxon>Bacillariophyta</taxon>
        <taxon>Coscinodiscophyceae</taxon>
        <taxon>Thalassiosirophycidae</taxon>
        <taxon>Thalassiosirales</taxon>
        <taxon>Thalassiosiraceae</taxon>
        <taxon>Thalassiosira</taxon>
    </lineage>
</organism>
<dbReference type="OrthoDB" id="415072at2759"/>
<gene>
    <name evidence="4" type="ORF">THAOC_34501</name>
</gene>
<feature type="compositionally biased region" description="Polar residues" evidence="1">
    <location>
        <begin position="60"/>
        <end position="75"/>
    </location>
</feature>
<dbReference type="Pfam" id="PF24325">
    <property type="entry name" value="DUF7495"/>
    <property type="match status" value="1"/>
</dbReference>
<evidence type="ECO:0000313" key="5">
    <source>
        <dbReference type="Proteomes" id="UP000266841"/>
    </source>
</evidence>
<feature type="transmembrane region" description="Helical" evidence="2">
    <location>
        <begin position="132"/>
        <end position="151"/>
    </location>
</feature>
<dbReference type="AlphaFoldDB" id="K0R3E7"/>
<comment type="caution">
    <text evidence="4">The sequence shown here is derived from an EMBL/GenBank/DDBJ whole genome shotgun (WGS) entry which is preliminary data.</text>
</comment>
<proteinExistence type="predicted"/>
<feature type="compositionally biased region" description="Pro residues" evidence="1">
    <location>
        <begin position="1"/>
        <end position="10"/>
    </location>
</feature>
<evidence type="ECO:0000256" key="1">
    <source>
        <dbReference type="SAM" id="MobiDB-lite"/>
    </source>
</evidence>
<keyword evidence="2" id="KW-1133">Transmembrane helix</keyword>
<feature type="domain" description="DUF7495" evidence="3">
    <location>
        <begin position="255"/>
        <end position="350"/>
    </location>
</feature>
<feature type="compositionally biased region" description="Basic and acidic residues" evidence="1">
    <location>
        <begin position="49"/>
        <end position="59"/>
    </location>
</feature>
<reference evidence="4 5" key="1">
    <citation type="journal article" date="2012" name="Genome Biol.">
        <title>Genome and low-iron response of an oceanic diatom adapted to chronic iron limitation.</title>
        <authorList>
            <person name="Lommer M."/>
            <person name="Specht M."/>
            <person name="Roy A.S."/>
            <person name="Kraemer L."/>
            <person name="Andreson R."/>
            <person name="Gutowska M.A."/>
            <person name="Wolf J."/>
            <person name="Bergner S.V."/>
            <person name="Schilhabel M.B."/>
            <person name="Klostermeier U.C."/>
            <person name="Beiko R.G."/>
            <person name="Rosenstiel P."/>
            <person name="Hippler M."/>
            <person name="Laroche J."/>
        </authorList>
    </citation>
    <scope>NUCLEOTIDE SEQUENCE [LARGE SCALE GENOMIC DNA]</scope>
    <source>
        <strain evidence="4 5">CCMP1005</strain>
    </source>
</reference>
<feature type="region of interest" description="Disordered" evidence="1">
    <location>
        <begin position="358"/>
        <end position="407"/>
    </location>
</feature>
<keyword evidence="5" id="KW-1185">Reference proteome</keyword>
<dbReference type="Proteomes" id="UP000266841">
    <property type="component" value="Unassembled WGS sequence"/>
</dbReference>